<comment type="caution">
    <text evidence="2">The sequence shown here is derived from an EMBL/GenBank/DDBJ whole genome shotgun (WGS) entry which is preliminary data.</text>
</comment>
<evidence type="ECO:0000313" key="3">
    <source>
        <dbReference type="Proteomes" id="UP001274896"/>
    </source>
</evidence>
<evidence type="ECO:0000256" key="1">
    <source>
        <dbReference type="SAM" id="Phobius"/>
    </source>
</evidence>
<protein>
    <submittedName>
        <fullName evidence="2">Uncharacterized protein</fullName>
    </submittedName>
</protein>
<dbReference type="Proteomes" id="UP001274896">
    <property type="component" value="Unassembled WGS sequence"/>
</dbReference>
<feature type="transmembrane region" description="Helical" evidence="1">
    <location>
        <begin position="26"/>
        <end position="54"/>
    </location>
</feature>
<proteinExistence type="predicted"/>
<name>A0AAE0QHA8_9TELE</name>
<gene>
    <name evidence="2" type="ORF">QTP70_034080</name>
</gene>
<sequence>SQTSTLSPNRNASVQSPNFEAQKTEYHVLSAVVPSLIIIIIMGIIIIIIMGTIIRRQRNSQIVRVCNIEVVIVNSLIKQRQKLFTFSTHPSLPSKPVRCGRSADLTLTLLYDAAKIQLI</sequence>
<accession>A0AAE0QHA8</accession>
<feature type="non-terminal residue" evidence="2">
    <location>
        <position position="1"/>
    </location>
</feature>
<feature type="non-terminal residue" evidence="2">
    <location>
        <position position="119"/>
    </location>
</feature>
<keyword evidence="1" id="KW-0472">Membrane</keyword>
<organism evidence="2 3">
    <name type="scientific">Hemibagrus guttatus</name>
    <dbReference type="NCBI Taxonomy" id="175788"/>
    <lineage>
        <taxon>Eukaryota</taxon>
        <taxon>Metazoa</taxon>
        <taxon>Chordata</taxon>
        <taxon>Craniata</taxon>
        <taxon>Vertebrata</taxon>
        <taxon>Euteleostomi</taxon>
        <taxon>Actinopterygii</taxon>
        <taxon>Neopterygii</taxon>
        <taxon>Teleostei</taxon>
        <taxon>Ostariophysi</taxon>
        <taxon>Siluriformes</taxon>
        <taxon>Bagridae</taxon>
        <taxon>Hemibagrus</taxon>
    </lineage>
</organism>
<keyword evidence="3" id="KW-1185">Reference proteome</keyword>
<evidence type="ECO:0000313" key="2">
    <source>
        <dbReference type="EMBL" id="KAK3520846.1"/>
    </source>
</evidence>
<keyword evidence="1" id="KW-1133">Transmembrane helix</keyword>
<dbReference type="EMBL" id="JAUCMX010000016">
    <property type="protein sequence ID" value="KAK3520846.1"/>
    <property type="molecule type" value="Genomic_DNA"/>
</dbReference>
<dbReference type="AlphaFoldDB" id="A0AAE0QHA8"/>
<reference evidence="2" key="1">
    <citation type="submission" date="2023-06" db="EMBL/GenBank/DDBJ databases">
        <title>Male Hemibagrus guttatus genome.</title>
        <authorList>
            <person name="Bian C."/>
        </authorList>
    </citation>
    <scope>NUCLEOTIDE SEQUENCE</scope>
    <source>
        <strain evidence="2">Male_cb2023</strain>
        <tissue evidence="2">Muscle</tissue>
    </source>
</reference>
<keyword evidence="1" id="KW-0812">Transmembrane</keyword>